<proteinExistence type="predicted"/>
<dbReference type="EMBL" id="REGN01011039">
    <property type="protein sequence ID" value="RMZ97999.1"/>
    <property type="molecule type" value="Genomic_DNA"/>
</dbReference>
<dbReference type="AlphaFoldDB" id="A0A3M7PG45"/>
<reference evidence="1 2" key="1">
    <citation type="journal article" date="2018" name="Sci. Rep.">
        <title>Genomic signatures of local adaptation to the degree of environmental predictability in rotifers.</title>
        <authorList>
            <person name="Franch-Gras L."/>
            <person name="Hahn C."/>
            <person name="Garcia-Roger E.M."/>
            <person name="Carmona M.J."/>
            <person name="Serra M."/>
            <person name="Gomez A."/>
        </authorList>
    </citation>
    <scope>NUCLEOTIDE SEQUENCE [LARGE SCALE GENOMIC DNA]</scope>
    <source>
        <strain evidence="1">HYR1</strain>
    </source>
</reference>
<evidence type="ECO:0000313" key="1">
    <source>
        <dbReference type="EMBL" id="RMZ97999.1"/>
    </source>
</evidence>
<gene>
    <name evidence="1" type="ORF">BpHYR1_001867</name>
</gene>
<evidence type="ECO:0000313" key="2">
    <source>
        <dbReference type="Proteomes" id="UP000276133"/>
    </source>
</evidence>
<protein>
    <submittedName>
        <fullName evidence="1">Uncharacterized protein</fullName>
    </submittedName>
</protein>
<name>A0A3M7PG45_BRAPC</name>
<accession>A0A3M7PG45</accession>
<sequence>MLIFVRYLLILIKDLENDSSSTYSKITIRINDQDINDDLQIANMFADNLSTIFTNIQNHISNMTPCINTPQTNDSMDYLAQNTISKPDFIDALSKLKSKAAAVKKEHKYMIKCSNTSNEGDRIDGSKATNVNITSGDEDKSHRRLLKVLLGGSNVYSACNGYLTSVS</sequence>
<keyword evidence="2" id="KW-1185">Reference proteome</keyword>
<comment type="caution">
    <text evidence="1">The sequence shown here is derived from an EMBL/GenBank/DDBJ whole genome shotgun (WGS) entry which is preliminary data.</text>
</comment>
<organism evidence="1 2">
    <name type="scientific">Brachionus plicatilis</name>
    <name type="common">Marine rotifer</name>
    <name type="synonym">Brachionus muelleri</name>
    <dbReference type="NCBI Taxonomy" id="10195"/>
    <lineage>
        <taxon>Eukaryota</taxon>
        <taxon>Metazoa</taxon>
        <taxon>Spiralia</taxon>
        <taxon>Gnathifera</taxon>
        <taxon>Rotifera</taxon>
        <taxon>Eurotatoria</taxon>
        <taxon>Monogononta</taxon>
        <taxon>Pseudotrocha</taxon>
        <taxon>Ploima</taxon>
        <taxon>Brachionidae</taxon>
        <taxon>Brachionus</taxon>
    </lineage>
</organism>
<dbReference type="Proteomes" id="UP000276133">
    <property type="component" value="Unassembled WGS sequence"/>
</dbReference>